<feature type="compositionally biased region" description="Gly residues" evidence="1">
    <location>
        <begin position="142"/>
        <end position="163"/>
    </location>
</feature>
<comment type="caution">
    <text evidence="2">The sequence shown here is derived from an EMBL/GenBank/DDBJ whole genome shotgun (WGS) entry which is preliminary data.</text>
</comment>
<dbReference type="EMBL" id="RDQH01000328">
    <property type="protein sequence ID" value="RXI05652.1"/>
    <property type="molecule type" value="Genomic_DNA"/>
</dbReference>
<reference evidence="2 3" key="1">
    <citation type="submission" date="2018-10" db="EMBL/GenBank/DDBJ databases">
        <title>A high-quality apple genome assembly.</title>
        <authorList>
            <person name="Hu J."/>
        </authorList>
    </citation>
    <scope>NUCLEOTIDE SEQUENCE [LARGE SCALE GENOMIC DNA]</scope>
    <source>
        <strain evidence="3">cv. HFTH1</strain>
        <tissue evidence="2">Young leaf</tissue>
    </source>
</reference>
<keyword evidence="3" id="KW-1185">Reference proteome</keyword>
<evidence type="ECO:0000256" key="1">
    <source>
        <dbReference type="SAM" id="MobiDB-lite"/>
    </source>
</evidence>
<sequence>MLLQSNLFVGSSHLTHIIEILFETLHGGEPAGAGTEIGSSPLAVGGGADQSGQGAPHEIAFDSADSHERVRHRGSARVESVLRVGRGGGDVGVVLVEAAPEGAGVRGWGTHTGALRLTDIPAALDGGVVVVAAGATRRDGDGSAGGGRAVEGESYGLGGGGRGGDAEARGGSGAVEEVGGAGGEAGSGGGEGGSRRELSALKPSGGWSGADDWPAAACRSSRSSCHVS</sequence>
<gene>
    <name evidence="2" type="ORF">DVH24_017694</name>
</gene>
<dbReference type="Proteomes" id="UP000290289">
    <property type="component" value="Chromosome 2"/>
</dbReference>
<organism evidence="2 3">
    <name type="scientific">Malus domestica</name>
    <name type="common">Apple</name>
    <name type="synonym">Pyrus malus</name>
    <dbReference type="NCBI Taxonomy" id="3750"/>
    <lineage>
        <taxon>Eukaryota</taxon>
        <taxon>Viridiplantae</taxon>
        <taxon>Streptophyta</taxon>
        <taxon>Embryophyta</taxon>
        <taxon>Tracheophyta</taxon>
        <taxon>Spermatophyta</taxon>
        <taxon>Magnoliopsida</taxon>
        <taxon>eudicotyledons</taxon>
        <taxon>Gunneridae</taxon>
        <taxon>Pentapetalae</taxon>
        <taxon>rosids</taxon>
        <taxon>fabids</taxon>
        <taxon>Rosales</taxon>
        <taxon>Rosaceae</taxon>
        <taxon>Amygdaloideae</taxon>
        <taxon>Maleae</taxon>
        <taxon>Malus</taxon>
    </lineage>
</organism>
<evidence type="ECO:0000313" key="2">
    <source>
        <dbReference type="EMBL" id="RXI05652.1"/>
    </source>
</evidence>
<accession>A0A498KJ84</accession>
<name>A0A498KJ84_MALDO</name>
<evidence type="ECO:0000313" key="3">
    <source>
        <dbReference type="Proteomes" id="UP000290289"/>
    </source>
</evidence>
<proteinExistence type="predicted"/>
<protein>
    <submittedName>
        <fullName evidence="2">Uncharacterized protein</fullName>
    </submittedName>
</protein>
<feature type="region of interest" description="Disordered" evidence="1">
    <location>
        <begin position="137"/>
        <end position="228"/>
    </location>
</feature>
<feature type="region of interest" description="Disordered" evidence="1">
    <location>
        <begin position="32"/>
        <end position="55"/>
    </location>
</feature>
<feature type="compositionally biased region" description="Gly residues" evidence="1">
    <location>
        <begin position="179"/>
        <end position="192"/>
    </location>
</feature>
<dbReference type="AlphaFoldDB" id="A0A498KJ84"/>
<feature type="compositionally biased region" description="Low complexity" evidence="1">
    <location>
        <begin position="215"/>
        <end position="228"/>
    </location>
</feature>